<feature type="transmembrane region" description="Helical" evidence="1">
    <location>
        <begin position="105"/>
        <end position="131"/>
    </location>
</feature>
<proteinExistence type="predicted"/>
<dbReference type="OrthoDB" id="4774258at2"/>
<comment type="caution">
    <text evidence="2">The sequence shown here is derived from an EMBL/GenBank/DDBJ whole genome shotgun (WGS) entry which is preliminary data.</text>
</comment>
<evidence type="ECO:0000313" key="2">
    <source>
        <dbReference type="EMBL" id="TQM97368.1"/>
    </source>
</evidence>
<gene>
    <name evidence="2" type="ORF">FB476_2278</name>
</gene>
<dbReference type="Proteomes" id="UP000315133">
    <property type="component" value="Unassembled WGS sequence"/>
</dbReference>
<evidence type="ECO:0000313" key="3">
    <source>
        <dbReference type="Proteomes" id="UP000315133"/>
    </source>
</evidence>
<dbReference type="InterPro" id="IPR019099">
    <property type="entry name" value="Uncharacterised_PGPGW_TM"/>
</dbReference>
<name>A0A543KQN4_9MICO</name>
<dbReference type="RefSeq" id="WP_141818849.1">
    <property type="nucleotide sequence ID" value="NZ_BAAAIL010000002.1"/>
</dbReference>
<dbReference type="AlphaFoldDB" id="A0A543KQN4"/>
<evidence type="ECO:0000256" key="1">
    <source>
        <dbReference type="SAM" id="Phobius"/>
    </source>
</evidence>
<sequence>MTSAKRLVLETLGWVLLAAGVLALFLPGPGMLLILSGLVVLSTQYHWARRLTEPVKVKAWLAAVESVETKRRIVLSALGALSLAAIGVLWIWSPPAPAWWVLDDAWWLFGGAVVGGTLIGSSVLGLGLLIFSVVRFRGRPAAVAHVMRMQTDYKVRVARRKVAHRRLNRRTGRRDRFWHGHL</sequence>
<protein>
    <submittedName>
        <fullName evidence="2">Putative transmembrane protein PGPGW</fullName>
    </submittedName>
</protein>
<keyword evidence="3" id="KW-1185">Reference proteome</keyword>
<feature type="transmembrane region" description="Helical" evidence="1">
    <location>
        <begin position="73"/>
        <end position="93"/>
    </location>
</feature>
<keyword evidence="1 2" id="KW-0812">Transmembrane</keyword>
<keyword evidence="1" id="KW-0472">Membrane</keyword>
<dbReference type="Pfam" id="PF09656">
    <property type="entry name" value="PGPGW"/>
    <property type="match status" value="1"/>
</dbReference>
<accession>A0A543KQN4</accession>
<organism evidence="2 3">
    <name type="scientific">Ornithinimicrobium humiphilum</name>
    <dbReference type="NCBI Taxonomy" id="125288"/>
    <lineage>
        <taxon>Bacteria</taxon>
        <taxon>Bacillati</taxon>
        <taxon>Actinomycetota</taxon>
        <taxon>Actinomycetes</taxon>
        <taxon>Micrococcales</taxon>
        <taxon>Ornithinimicrobiaceae</taxon>
        <taxon>Ornithinimicrobium</taxon>
    </lineage>
</organism>
<dbReference type="EMBL" id="VFPU01000001">
    <property type="protein sequence ID" value="TQM97368.1"/>
    <property type="molecule type" value="Genomic_DNA"/>
</dbReference>
<feature type="transmembrane region" description="Helical" evidence="1">
    <location>
        <begin position="12"/>
        <end position="41"/>
    </location>
</feature>
<reference evidence="2 3" key="1">
    <citation type="submission" date="2019-06" db="EMBL/GenBank/DDBJ databases">
        <title>Sequencing the genomes of 1000 actinobacteria strains.</title>
        <authorList>
            <person name="Klenk H.-P."/>
        </authorList>
    </citation>
    <scope>NUCLEOTIDE SEQUENCE [LARGE SCALE GENOMIC DNA]</scope>
    <source>
        <strain evidence="2 3">DSM 12362</strain>
    </source>
</reference>
<keyword evidence="1" id="KW-1133">Transmembrane helix</keyword>